<feature type="domain" description="DUF8174" evidence="3">
    <location>
        <begin position="83"/>
        <end position="204"/>
    </location>
</feature>
<keyword evidence="2" id="KW-1133">Transmembrane helix</keyword>
<dbReference type="Proteomes" id="UP001651690">
    <property type="component" value="Unassembled WGS sequence"/>
</dbReference>
<evidence type="ECO:0000256" key="1">
    <source>
        <dbReference type="SAM" id="MobiDB-lite"/>
    </source>
</evidence>
<dbReference type="RefSeq" id="WP_255064436.1">
    <property type="nucleotide sequence ID" value="NZ_JANDBD010000016.1"/>
</dbReference>
<keyword evidence="2" id="KW-0472">Membrane</keyword>
<keyword evidence="5" id="KW-1185">Reference proteome</keyword>
<feature type="compositionally biased region" description="Pro residues" evidence="1">
    <location>
        <begin position="29"/>
        <end position="38"/>
    </location>
</feature>
<feature type="transmembrane region" description="Helical" evidence="2">
    <location>
        <begin position="52"/>
        <end position="75"/>
    </location>
</feature>
<feature type="compositionally biased region" description="Pro residues" evidence="1">
    <location>
        <begin position="1"/>
        <end position="11"/>
    </location>
</feature>
<proteinExistence type="predicted"/>
<dbReference type="EMBL" id="JANDBD010000016">
    <property type="protein sequence ID" value="MCP9276428.1"/>
    <property type="molecule type" value="Genomic_DNA"/>
</dbReference>
<evidence type="ECO:0000313" key="5">
    <source>
        <dbReference type="Proteomes" id="UP001651690"/>
    </source>
</evidence>
<evidence type="ECO:0000313" key="4">
    <source>
        <dbReference type="EMBL" id="MCP9276428.1"/>
    </source>
</evidence>
<accession>A0ABT1MB88</accession>
<organism evidence="4 5">
    <name type="scientific">Mycolicibacterium arenosum</name>
    <dbReference type="NCBI Taxonomy" id="2952157"/>
    <lineage>
        <taxon>Bacteria</taxon>
        <taxon>Bacillati</taxon>
        <taxon>Actinomycetota</taxon>
        <taxon>Actinomycetes</taxon>
        <taxon>Mycobacteriales</taxon>
        <taxon>Mycobacteriaceae</taxon>
        <taxon>Mycolicibacterium</taxon>
    </lineage>
</organism>
<name>A0ABT1MB88_9MYCO</name>
<keyword evidence="2" id="KW-0812">Transmembrane</keyword>
<dbReference type="InterPro" id="IPR058487">
    <property type="entry name" value="DUF8174"/>
</dbReference>
<comment type="caution">
    <text evidence="4">The sequence shown here is derived from an EMBL/GenBank/DDBJ whole genome shotgun (WGS) entry which is preliminary data.</text>
</comment>
<feature type="region of interest" description="Disordered" evidence="1">
    <location>
        <begin position="1"/>
        <end position="38"/>
    </location>
</feature>
<evidence type="ECO:0000256" key="2">
    <source>
        <dbReference type="SAM" id="Phobius"/>
    </source>
</evidence>
<feature type="compositionally biased region" description="Polar residues" evidence="1">
    <location>
        <begin position="13"/>
        <end position="22"/>
    </location>
</feature>
<sequence length="209" mass="22093">MAGPLPYPESPYPGTSPQQPLSTFGGPQVPSPYPGTLPPPVEYPKAPRRRRVVLIALGVLVAVMVAAVAATIVFAERGPEPTASTALTPDSAKAAIQEYLDALTQGKDEIIAEHASCGLFDAVKDKQADMALANLASETFRRQFSSAEVTTIDKIVELSPSQAQVLFSMDAKSAGRSGTATERQAVAQILVQGDRQLVCSYLPRNAGPF</sequence>
<reference evidence="4 5" key="1">
    <citation type="submission" date="2022-06" db="EMBL/GenBank/DDBJ databases">
        <title>Mycolicibacterium sp. CAU 1645 isolated from seawater.</title>
        <authorList>
            <person name="Kim W."/>
        </authorList>
    </citation>
    <scope>NUCLEOTIDE SEQUENCE [LARGE SCALE GENOMIC DNA]</scope>
    <source>
        <strain evidence="4 5">CAU 1645</strain>
    </source>
</reference>
<gene>
    <name evidence="4" type="ORF">NM203_29995</name>
</gene>
<protein>
    <recommendedName>
        <fullName evidence="3">DUF8174 domain-containing protein</fullName>
    </recommendedName>
</protein>
<evidence type="ECO:0000259" key="3">
    <source>
        <dbReference type="Pfam" id="PF26525"/>
    </source>
</evidence>
<dbReference type="Pfam" id="PF26525">
    <property type="entry name" value="DUF8174"/>
    <property type="match status" value="1"/>
</dbReference>